<comment type="caution">
    <text evidence="1">The sequence shown here is derived from an EMBL/GenBank/DDBJ whole genome shotgun (WGS) entry which is preliminary data.</text>
</comment>
<protein>
    <submittedName>
        <fullName evidence="1">Uncharacterized protein</fullName>
    </submittedName>
</protein>
<name>A0A397DU65_APHAT</name>
<dbReference type="AlphaFoldDB" id="A0A397DU65"/>
<proteinExistence type="predicted"/>
<organism evidence="1 2">
    <name type="scientific">Aphanomyces astaci</name>
    <name type="common">Crayfish plague agent</name>
    <dbReference type="NCBI Taxonomy" id="112090"/>
    <lineage>
        <taxon>Eukaryota</taxon>
        <taxon>Sar</taxon>
        <taxon>Stramenopiles</taxon>
        <taxon>Oomycota</taxon>
        <taxon>Saprolegniomycetes</taxon>
        <taxon>Saprolegniales</taxon>
        <taxon>Verrucalvaceae</taxon>
        <taxon>Aphanomyces</taxon>
    </lineage>
</organism>
<accession>A0A397DU65</accession>
<dbReference type="EMBL" id="QUTC01003168">
    <property type="protein sequence ID" value="RHY71333.1"/>
    <property type="molecule type" value="Genomic_DNA"/>
</dbReference>
<sequence length="159" mass="17564">MYPSVIRALAFHPPSKQVKPNKTAVNSIVELAQVDALVDSHSLSPDEAFCLQLYLQSTDESTRHQARQTIRTLTRDLDQHMEHSGDDASHVVISSAFSAEDTTGKEEDDEATEQLDVLCSLLSNRGLGRLLVDHRVDVPPDTPHDQLHGLALTHLAPRN</sequence>
<dbReference type="Proteomes" id="UP000265716">
    <property type="component" value="Unassembled WGS sequence"/>
</dbReference>
<reference evidence="1 2" key="1">
    <citation type="submission" date="2018-08" db="EMBL/GenBank/DDBJ databases">
        <title>Aphanomyces genome sequencing and annotation.</title>
        <authorList>
            <person name="Minardi D."/>
            <person name="Oidtmann B."/>
            <person name="Van Der Giezen M."/>
            <person name="Studholme D.J."/>
        </authorList>
    </citation>
    <scope>NUCLEOTIDE SEQUENCE [LARGE SCALE GENOMIC DNA]</scope>
    <source>
        <strain evidence="1 2">SA</strain>
    </source>
</reference>
<evidence type="ECO:0000313" key="2">
    <source>
        <dbReference type="Proteomes" id="UP000265716"/>
    </source>
</evidence>
<gene>
    <name evidence="1" type="ORF">DYB38_008679</name>
</gene>
<evidence type="ECO:0000313" key="1">
    <source>
        <dbReference type="EMBL" id="RHY71333.1"/>
    </source>
</evidence>